<keyword evidence="4" id="KW-1185">Reference proteome</keyword>
<accession>A0A1S8ASB7</accession>
<dbReference type="Pfam" id="PF01938">
    <property type="entry name" value="TRAM"/>
    <property type="match status" value="1"/>
</dbReference>
<dbReference type="AlphaFoldDB" id="A0A1S8ASB7"/>
<evidence type="ECO:0000256" key="1">
    <source>
        <dbReference type="SAM" id="MobiDB-lite"/>
    </source>
</evidence>
<name>A0A1S8ASB7_9EURY</name>
<dbReference type="InterPro" id="IPR002792">
    <property type="entry name" value="TRAM_dom"/>
</dbReference>
<reference evidence="4" key="1">
    <citation type="submission" date="2016-04" db="EMBL/GenBank/DDBJ databases">
        <authorList>
            <person name="Chen S.-C."/>
            <person name="Lai M.-C."/>
        </authorList>
    </citation>
    <scope>NUCLEOTIDE SEQUENCE [LARGE SCALE GENOMIC DNA]</scope>
    <source>
        <strain evidence="4">AB14</strain>
    </source>
</reference>
<dbReference type="STRING" id="301967.A6E15_00800"/>
<organism evidence="3 4">
    <name type="scientific">Natrinema saccharevitans</name>
    <dbReference type="NCBI Taxonomy" id="301967"/>
    <lineage>
        <taxon>Archaea</taxon>
        <taxon>Methanobacteriati</taxon>
        <taxon>Methanobacteriota</taxon>
        <taxon>Stenosarchaea group</taxon>
        <taxon>Halobacteria</taxon>
        <taxon>Halobacteriales</taxon>
        <taxon>Natrialbaceae</taxon>
        <taxon>Natrinema</taxon>
    </lineage>
</organism>
<sequence>MADCPLADDCPEFSERISGMGCQHYGDRGGKEWCNHYNQPIEDLKTQPVKSGQEVVIDVVDMHESGAGVGRTEDGFIVMVDGVLPEARARVEITRVHSNHARAEELELLPMEPDDEEEEAKTDADDGAADVDDGAADADEGDDADDGPERERLGSRDNFWGS</sequence>
<dbReference type="SUPFAM" id="SSF50249">
    <property type="entry name" value="Nucleic acid-binding proteins"/>
    <property type="match status" value="1"/>
</dbReference>
<dbReference type="OrthoDB" id="199482at2157"/>
<evidence type="ECO:0000259" key="2">
    <source>
        <dbReference type="PROSITE" id="PS50926"/>
    </source>
</evidence>
<evidence type="ECO:0000313" key="3">
    <source>
        <dbReference type="EMBL" id="OLZ39610.1"/>
    </source>
</evidence>
<dbReference type="InterPro" id="IPR012340">
    <property type="entry name" value="NA-bd_OB-fold"/>
</dbReference>
<dbReference type="RefSeq" id="WP_076142957.1">
    <property type="nucleotide sequence ID" value="NZ_LWLN01000001.1"/>
</dbReference>
<dbReference type="EMBL" id="LWLN01000001">
    <property type="protein sequence ID" value="OLZ39610.1"/>
    <property type="molecule type" value="Genomic_DNA"/>
</dbReference>
<evidence type="ECO:0000313" key="4">
    <source>
        <dbReference type="Proteomes" id="UP000189370"/>
    </source>
</evidence>
<proteinExistence type="predicted"/>
<dbReference type="Gene3D" id="2.40.50.140">
    <property type="entry name" value="Nucleic acid-binding proteins"/>
    <property type="match status" value="1"/>
</dbReference>
<feature type="compositionally biased region" description="Acidic residues" evidence="1">
    <location>
        <begin position="112"/>
        <end position="146"/>
    </location>
</feature>
<feature type="region of interest" description="Disordered" evidence="1">
    <location>
        <begin position="99"/>
        <end position="162"/>
    </location>
</feature>
<comment type="caution">
    <text evidence="3">The sequence shown here is derived from an EMBL/GenBank/DDBJ whole genome shotgun (WGS) entry which is preliminary data.</text>
</comment>
<protein>
    <submittedName>
        <fullName evidence="3">Deoxyribonuclease</fullName>
    </submittedName>
</protein>
<feature type="domain" description="TRAM" evidence="2">
    <location>
        <begin position="48"/>
        <end position="107"/>
    </location>
</feature>
<gene>
    <name evidence="3" type="ORF">A6E15_00800</name>
</gene>
<dbReference type="Proteomes" id="UP000189370">
    <property type="component" value="Unassembled WGS sequence"/>
</dbReference>
<dbReference type="PROSITE" id="PS50926">
    <property type="entry name" value="TRAM"/>
    <property type="match status" value="1"/>
</dbReference>